<sequence length="445" mass="49905">MEHYDYTSNHYPSSSHQRQHNFSRSLSSRHHQPEQYPQGYVGMEPYTVNPSEYATRGNHYSDYNNGLQEAYPSHLDPSHHHLARGHSHHSTHGRYHEDLTHAMPGSYPAHSAYDRVPYNPHSGNHKLHHPYPDRRLGPIEPQQSVPNSLFQEHPASFRSPSPIDIIDDMSILNRPVTPSRTYSLGRQSYRSQYHHPDTYGQSYHPSGMSYSRSSSPRDSNFYYSSRGSYDDTYIDQPPYNGNYYTTPHYYGHSATYNGAIYPNSGVAGAYPTIVPLNGGAGGYVVMPQAGQNVQVIDASGKTSHMAIHHSSTNFRDYALSSEAIIFPYPPHTTYYRISPATGIRTISTHTMGKSKQDNQYYVQSPTPAYHGPPGVYAEPQYGPYAPPPGPMAQAYSSQPMYQSQPPMTVIQPGPSRRNDDGCCTACCACLLGVWTALCCCPFWII</sequence>
<dbReference type="OrthoDB" id="3064656at2759"/>
<gene>
    <name evidence="2" type="ORF">CVT24_005511</name>
</gene>
<dbReference type="EMBL" id="NHTK01001307">
    <property type="protein sequence ID" value="PPR00537.1"/>
    <property type="molecule type" value="Genomic_DNA"/>
</dbReference>
<evidence type="ECO:0000256" key="1">
    <source>
        <dbReference type="SAM" id="MobiDB-lite"/>
    </source>
</evidence>
<feature type="region of interest" description="Disordered" evidence="1">
    <location>
        <begin position="1"/>
        <end position="146"/>
    </location>
</feature>
<keyword evidence="3" id="KW-1185">Reference proteome</keyword>
<feature type="compositionally biased region" description="Basic residues" evidence="1">
    <location>
        <begin position="80"/>
        <end position="93"/>
    </location>
</feature>
<evidence type="ECO:0000313" key="2">
    <source>
        <dbReference type="EMBL" id="PPR00537.1"/>
    </source>
</evidence>
<evidence type="ECO:0000313" key="3">
    <source>
        <dbReference type="Proteomes" id="UP000284842"/>
    </source>
</evidence>
<accession>A0A409YBZ3</accession>
<organism evidence="2 3">
    <name type="scientific">Panaeolus cyanescens</name>
    <dbReference type="NCBI Taxonomy" id="181874"/>
    <lineage>
        <taxon>Eukaryota</taxon>
        <taxon>Fungi</taxon>
        <taxon>Dikarya</taxon>
        <taxon>Basidiomycota</taxon>
        <taxon>Agaricomycotina</taxon>
        <taxon>Agaricomycetes</taxon>
        <taxon>Agaricomycetidae</taxon>
        <taxon>Agaricales</taxon>
        <taxon>Agaricineae</taxon>
        <taxon>Galeropsidaceae</taxon>
        <taxon>Panaeolus</taxon>
    </lineage>
</organism>
<feature type="compositionally biased region" description="Polar residues" evidence="1">
    <location>
        <begin position="1"/>
        <end position="26"/>
    </location>
</feature>
<feature type="compositionally biased region" description="Low complexity" evidence="1">
    <location>
        <begin position="202"/>
        <end position="217"/>
    </location>
</feature>
<dbReference type="AlphaFoldDB" id="A0A409YBZ3"/>
<comment type="caution">
    <text evidence="2">The sequence shown here is derived from an EMBL/GenBank/DDBJ whole genome shotgun (WGS) entry which is preliminary data.</text>
</comment>
<name>A0A409YBZ3_9AGAR</name>
<dbReference type="InParanoid" id="A0A409YBZ3"/>
<dbReference type="Proteomes" id="UP000284842">
    <property type="component" value="Unassembled WGS sequence"/>
</dbReference>
<reference evidence="2 3" key="1">
    <citation type="journal article" date="2018" name="Evol. Lett.">
        <title>Horizontal gene cluster transfer increased hallucinogenic mushroom diversity.</title>
        <authorList>
            <person name="Reynolds H.T."/>
            <person name="Vijayakumar V."/>
            <person name="Gluck-Thaler E."/>
            <person name="Korotkin H.B."/>
            <person name="Matheny P.B."/>
            <person name="Slot J.C."/>
        </authorList>
    </citation>
    <scope>NUCLEOTIDE SEQUENCE [LARGE SCALE GENOMIC DNA]</scope>
    <source>
        <strain evidence="2 3">2629</strain>
    </source>
</reference>
<proteinExistence type="predicted"/>
<feature type="region of interest" description="Disordered" evidence="1">
    <location>
        <begin position="192"/>
        <end position="217"/>
    </location>
</feature>
<protein>
    <submittedName>
        <fullName evidence="2">Uncharacterized protein</fullName>
    </submittedName>
</protein>